<dbReference type="InterPro" id="IPR052345">
    <property type="entry name" value="Rad_response_metalloprotease"/>
</dbReference>
<dbReference type="Gene3D" id="1.10.10.2910">
    <property type="match status" value="1"/>
</dbReference>
<dbReference type="PANTHER" id="PTHR43236:SF2">
    <property type="entry name" value="BLL0069 PROTEIN"/>
    <property type="match status" value="1"/>
</dbReference>
<evidence type="ECO:0000259" key="1">
    <source>
        <dbReference type="Pfam" id="PF06114"/>
    </source>
</evidence>
<dbReference type="InterPro" id="IPR010359">
    <property type="entry name" value="IrrE_HExxH"/>
</dbReference>
<dbReference type="Proteomes" id="UP000182764">
    <property type="component" value="Unassembled WGS sequence"/>
</dbReference>
<name>A0A1H7WS46_9STRE</name>
<evidence type="ECO:0000313" key="2">
    <source>
        <dbReference type="EMBL" id="SEM24194.1"/>
    </source>
</evidence>
<sequence length="296" mass="34781">MKLNLSTNNYPNIYQKTSAIAHAEIYKFMKSNLISANDYTFQPYFNSIVKKYNIKVFEHHFENNIILGTTTNNKRGISISYERDSFPAQQNFTKCHELGHLILKHRGENFTLLPESDTQQEQEANLFSAFILIPDIILYHKIVNQGKNFSTVKNELQMSEIALKYRLINFLQIESKLSKAVAEKYEYEYQIDNNAKNLITILKKHEETILEQYKQIQADTYLKAKATIAKYNFITSVKIPELSDKELRDKLSQENNIKIWSYYNRGKTLWYAWNTDKLSDIEAQREAKLIHTLKLL</sequence>
<evidence type="ECO:0000313" key="3">
    <source>
        <dbReference type="Proteomes" id="UP000182764"/>
    </source>
</evidence>
<dbReference type="Pfam" id="PF06114">
    <property type="entry name" value="Peptidase_M78"/>
    <property type="match status" value="1"/>
</dbReference>
<reference evidence="2 3" key="1">
    <citation type="submission" date="2016-10" db="EMBL/GenBank/DDBJ databases">
        <authorList>
            <person name="de Groot N.N."/>
        </authorList>
    </citation>
    <scope>NUCLEOTIDE SEQUENCE [LARGE SCALE GENOMIC DNA]</scope>
    <source>
        <strain evidence="2 3">VTM1R29</strain>
    </source>
</reference>
<organism evidence="2 3">
    <name type="scientific">Streptococcus gallolyticus</name>
    <dbReference type="NCBI Taxonomy" id="315405"/>
    <lineage>
        <taxon>Bacteria</taxon>
        <taxon>Bacillati</taxon>
        <taxon>Bacillota</taxon>
        <taxon>Bacilli</taxon>
        <taxon>Lactobacillales</taxon>
        <taxon>Streptococcaceae</taxon>
        <taxon>Streptococcus</taxon>
    </lineage>
</organism>
<dbReference type="PANTHER" id="PTHR43236">
    <property type="entry name" value="ANTITOXIN HIGA1"/>
    <property type="match status" value="1"/>
</dbReference>
<dbReference type="AlphaFoldDB" id="A0A1H7WS46"/>
<accession>A0A1H7WS46</accession>
<dbReference type="RefSeq" id="WP_074596745.1">
    <property type="nucleotide sequence ID" value="NZ_FNUH01000008.1"/>
</dbReference>
<proteinExistence type="predicted"/>
<feature type="domain" description="IrrE N-terminal-like" evidence="1">
    <location>
        <begin position="50"/>
        <end position="167"/>
    </location>
</feature>
<dbReference type="EMBL" id="FOBM01000008">
    <property type="protein sequence ID" value="SEM24194.1"/>
    <property type="molecule type" value="Genomic_DNA"/>
</dbReference>
<protein>
    <recommendedName>
        <fullName evidence="1">IrrE N-terminal-like domain-containing protein</fullName>
    </recommendedName>
</protein>
<gene>
    <name evidence="2" type="ORF">SAMN04487839_1089</name>
</gene>